<name>A0A8J2BK15_9BACT</name>
<evidence type="ECO:0000313" key="1">
    <source>
        <dbReference type="EMBL" id="CAF0689075.1"/>
    </source>
</evidence>
<gene>
    <name evidence="1" type="ORF">MPNT_10102</name>
</gene>
<accession>A0A8J2BK15</accession>
<dbReference type="Proteomes" id="UP000663859">
    <property type="component" value="Unassembled WGS sequence"/>
</dbReference>
<dbReference type="RefSeq" id="WP_174581619.1">
    <property type="nucleotide sequence ID" value="NZ_CAJNOB010000001.1"/>
</dbReference>
<organism evidence="1 2">
    <name type="scientific">Candidatus Methylacidithermus pantelleriae</name>
    <dbReference type="NCBI Taxonomy" id="2744239"/>
    <lineage>
        <taxon>Bacteria</taxon>
        <taxon>Pseudomonadati</taxon>
        <taxon>Verrucomicrobiota</taxon>
        <taxon>Methylacidiphilae</taxon>
        <taxon>Methylacidiphilales</taxon>
        <taxon>Methylacidiphilaceae</taxon>
        <taxon>Candidatus Methylacidithermus</taxon>
    </lineage>
</organism>
<keyword evidence="2" id="KW-1185">Reference proteome</keyword>
<reference evidence="1" key="1">
    <citation type="submission" date="2021-02" db="EMBL/GenBank/DDBJ databases">
        <authorList>
            <person name="Cremers G."/>
            <person name="Picone N."/>
        </authorList>
    </citation>
    <scope>NUCLEOTIDE SEQUENCE</scope>
    <source>
        <strain evidence="1">PQ17</strain>
    </source>
</reference>
<dbReference type="AlphaFoldDB" id="A0A8J2BK15"/>
<comment type="caution">
    <text evidence="1">The sequence shown here is derived from an EMBL/GenBank/DDBJ whole genome shotgun (WGS) entry which is preliminary data.</text>
</comment>
<proteinExistence type="predicted"/>
<protein>
    <submittedName>
        <fullName evidence="1">Uncharacterized protein</fullName>
    </submittedName>
</protein>
<sequence>MEEKGSQAIGNFPIRPRFLPRVRSLWGQEVFLLFLVLCLPLLGWPQPTVYPQATQSTGSSPNFSGTWVLVEVQPTRKGKSLPALTLTIEDSGTSVTQVRTTGTGTHAQHWKYTFYLDGRVAENRTPRGALLQTQARRAKGRLVLSSWLTRDLPSGRKIRLHIQEAWTLSPDGTQLRIELVRRHPSGRLLRRERLLFRRVAS</sequence>
<evidence type="ECO:0000313" key="2">
    <source>
        <dbReference type="Proteomes" id="UP000663859"/>
    </source>
</evidence>
<dbReference type="EMBL" id="CAJNOB010000001">
    <property type="protein sequence ID" value="CAF0689075.1"/>
    <property type="molecule type" value="Genomic_DNA"/>
</dbReference>